<accession>A0A370DV10</accession>
<dbReference type="Gene3D" id="1.10.3210.10">
    <property type="entry name" value="Hypothetical protein af1432"/>
    <property type="match status" value="1"/>
</dbReference>
<name>A0A370DV10_9GAMM</name>
<dbReference type="CDD" id="cd17551">
    <property type="entry name" value="REC_RpfG-like"/>
    <property type="match status" value="1"/>
</dbReference>
<dbReference type="Gene3D" id="3.40.50.2300">
    <property type="match status" value="1"/>
</dbReference>
<dbReference type="SUPFAM" id="SSF52172">
    <property type="entry name" value="CheY-like"/>
    <property type="match status" value="1"/>
</dbReference>
<evidence type="ECO:0000256" key="1">
    <source>
        <dbReference type="PROSITE-ProRule" id="PRU00169"/>
    </source>
</evidence>
<dbReference type="GO" id="GO:0008081">
    <property type="term" value="F:phosphoric diester hydrolase activity"/>
    <property type="evidence" value="ECO:0007669"/>
    <property type="project" value="UniProtKB-ARBA"/>
</dbReference>
<gene>
    <name evidence="4" type="ORF">DIZ78_00450</name>
</gene>
<dbReference type="Proteomes" id="UP000254771">
    <property type="component" value="Unassembled WGS sequence"/>
</dbReference>
<keyword evidence="5" id="KW-1185">Reference proteome</keyword>
<dbReference type="PROSITE" id="PS51832">
    <property type="entry name" value="HD_GYP"/>
    <property type="match status" value="1"/>
</dbReference>
<dbReference type="SMART" id="SM00471">
    <property type="entry name" value="HDc"/>
    <property type="match status" value="1"/>
</dbReference>
<dbReference type="CDD" id="cd00077">
    <property type="entry name" value="HDc"/>
    <property type="match status" value="1"/>
</dbReference>
<proteinExistence type="predicted"/>
<reference evidence="4 5" key="1">
    <citation type="journal article" date="2018" name="ISME J.">
        <title>Endosymbiont genomes yield clues of tubeworm success.</title>
        <authorList>
            <person name="Li Y."/>
            <person name="Liles M.R."/>
            <person name="Halanych K.M."/>
        </authorList>
    </citation>
    <scope>NUCLEOTIDE SEQUENCE [LARGE SCALE GENOMIC DNA]</scope>
    <source>
        <strain evidence="4">A1462</strain>
    </source>
</reference>
<dbReference type="PANTHER" id="PTHR45228:SF1">
    <property type="entry name" value="CYCLIC DI-GMP PHOSPHODIESTERASE TM_0186"/>
    <property type="match status" value="1"/>
</dbReference>
<dbReference type="Pfam" id="PF00072">
    <property type="entry name" value="Response_reg"/>
    <property type="match status" value="1"/>
</dbReference>
<dbReference type="Pfam" id="PF13487">
    <property type="entry name" value="HD_5"/>
    <property type="match status" value="1"/>
</dbReference>
<feature type="domain" description="HD-GYP" evidence="3">
    <location>
        <begin position="148"/>
        <end position="345"/>
    </location>
</feature>
<organism evidence="4 5">
    <name type="scientific">endosymbiont of Escarpia spicata</name>
    <dbReference type="NCBI Taxonomy" id="2200908"/>
    <lineage>
        <taxon>Bacteria</taxon>
        <taxon>Pseudomonadati</taxon>
        <taxon>Pseudomonadota</taxon>
        <taxon>Gammaproteobacteria</taxon>
        <taxon>sulfur-oxidizing symbionts</taxon>
    </lineage>
</organism>
<comment type="caution">
    <text evidence="4">The sequence shown here is derived from an EMBL/GenBank/DDBJ whole genome shotgun (WGS) entry which is preliminary data.</text>
</comment>
<evidence type="ECO:0000259" key="2">
    <source>
        <dbReference type="PROSITE" id="PS50110"/>
    </source>
</evidence>
<dbReference type="AlphaFoldDB" id="A0A370DV10"/>
<dbReference type="SUPFAM" id="SSF109604">
    <property type="entry name" value="HD-domain/PDEase-like"/>
    <property type="match status" value="1"/>
</dbReference>
<dbReference type="InterPro" id="IPR001789">
    <property type="entry name" value="Sig_transdc_resp-reg_receiver"/>
</dbReference>
<sequence>MPQVLIIDDQSISRMILEELTRSIEPDVTTQSFADPVSALEWAKHNEFDLVITDFKMPQMDGVEFIQWLRKIPSCSDIPVVIITCVEDKSVRYRALESGATDFLTKPIDHTECRARCHNLLTIRRQQQIIKDRASWLEREIRDTTEELHLREQETLLRLAKAGEFRDQETGNHVLRMSQYSEIIAEEIGMSKDECHLIRHAAPMHDIGKIAIPDAILRKTGTLAADEWQIMQSHSQAGHDILCESPSKYLQMGAIIALHHHEHFDGSGYPYGKKGDKIPIEARIVAVADVFDALISERPYKRAWSVNEALAYLKQEKGRHFDPDCLGAFLTRFGRVIEIHDSLDDAPRQATGLGASE</sequence>
<dbReference type="GO" id="GO:0000160">
    <property type="term" value="P:phosphorelay signal transduction system"/>
    <property type="evidence" value="ECO:0007669"/>
    <property type="project" value="InterPro"/>
</dbReference>
<evidence type="ECO:0000313" key="5">
    <source>
        <dbReference type="Proteomes" id="UP000254771"/>
    </source>
</evidence>
<dbReference type="PROSITE" id="PS50110">
    <property type="entry name" value="RESPONSE_REGULATORY"/>
    <property type="match status" value="1"/>
</dbReference>
<evidence type="ECO:0000313" key="4">
    <source>
        <dbReference type="EMBL" id="RDH88443.1"/>
    </source>
</evidence>
<dbReference type="InterPro" id="IPR037522">
    <property type="entry name" value="HD_GYP_dom"/>
</dbReference>
<dbReference type="InterPro" id="IPR052020">
    <property type="entry name" value="Cyclic_di-GMP/3'3'-cGAMP_PDE"/>
</dbReference>
<dbReference type="SMART" id="SM00448">
    <property type="entry name" value="REC"/>
    <property type="match status" value="1"/>
</dbReference>
<evidence type="ECO:0000259" key="3">
    <source>
        <dbReference type="PROSITE" id="PS51832"/>
    </source>
</evidence>
<dbReference type="InterPro" id="IPR011006">
    <property type="entry name" value="CheY-like_superfamily"/>
</dbReference>
<feature type="domain" description="Response regulatory" evidence="2">
    <location>
        <begin position="3"/>
        <end position="121"/>
    </location>
</feature>
<keyword evidence="1" id="KW-0597">Phosphoprotein</keyword>
<dbReference type="EMBL" id="QFXE01000001">
    <property type="protein sequence ID" value="RDH88443.1"/>
    <property type="molecule type" value="Genomic_DNA"/>
</dbReference>
<dbReference type="PANTHER" id="PTHR45228">
    <property type="entry name" value="CYCLIC DI-GMP PHOSPHODIESTERASE TM_0186-RELATED"/>
    <property type="match status" value="1"/>
</dbReference>
<feature type="modified residue" description="4-aspartylphosphate" evidence="1">
    <location>
        <position position="54"/>
    </location>
</feature>
<protein>
    <submittedName>
        <fullName evidence="4">Two-component system response regulator</fullName>
    </submittedName>
</protein>
<dbReference type="InterPro" id="IPR003607">
    <property type="entry name" value="HD/PDEase_dom"/>
</dbReference>